<organism evidence="2 3">
    <name type="scientific">Runella defluvii</name>
    <dbReference type="NCBI Taxonomy" id="370973"/>
    <lineage>
        <taxon>Bacteria</taxon>
        <taxon>Pseudomonadati</taxon>
        <taxon>Bacteroidota</taxon>
        <taxon>Cytophagia</taxon>
        <taxon>Cytophagales</taxon>
        <taxon>Spirosomataceae</taxon>
        <taxon>Runella</taxon>
    </lineage>
</organism>
<dbReference type="AlphaFoldDB" id="A0A7W5ZQ90"/>
<comment type="caution">
    <text evidence="2">The sequence shown here is derived from an EMBL/GenBank/DDBJ whole genome shotgun (WGS) entry which is preliminary data.</text>
</comment>
<dbReference type="Proteomes" id="UP000541352">
    <property type="component" value="Unassembled WGS sequence"/>
</dbReference>
<keyword evidence="3" id="KW-1185">Reference proteome</keyword>
<dbReference type="EMBL" id="JACIBY010000014">
    <property type="protein sequence ID" value="MBB3841103.1"/>
    <property type="molecule type" value="Genomic_DNA"/>
</dbReference>
<proteinExistence type="predicted"/>
<evidence type="ECO:0000313" key="2">
    <source>
        <dbReference type="EMBL" id="MBB3841103.1"/>
    </source>
</evidence>
<reference evidence="2 3" key="1">
    <citation type="submission" date="2020-08" db="EMBL/GenBank/DDBJ databases">
        <title>Genomic Encyclopedia of Type Strains, Phase IV (KMG-IV): sequencing the most valuable type-strain genomes for metagenomic binning, comparative biology and taxonomic classification.</title>
        <authorList>
            <person name="Goeker M."/>
        </authorList>
    </citation>
    <scope>NUCLEOTIDE SEQUENCE [LARGE SCALE GENOMIC DNA]</scope>
    <source>
        <strain evidence="2 3">DSM 17976</strain>
    </source>
</reference>
<feature type="transmembrane region" description="Helical" evidence="1">
    <location>
        <begin position="35"/>
        <end position="58"/>
    </location>
</feature>
<gene>
    <name evidence="2" type="ORF">FHS57_005124</name>
</gene>
<protein>
    <submittedName>
        <fullName evidence="2">Uncharacterized protein</fullName>
    </submittedName>
</protein>
<dbReference type="RefSeq" id="WP_183978548.1">
    <property type="nucleotide sequence ID" value="NZ_JACIBY010000014.1"/>
</dbReference>
<evidence type="ECO:0000313" key="3">
    <source>
        <dbReference type="Proteomes" id="UP000541352"/>
    </source>
</evidence>
<accession>A0A7W5ZQ90</accession>
<name>A0A7W5ZQ90_9BACT</name>
<evidence type="ECO:0000256" key="1">
    <source>
        <dbReference type="SAM" id="Phobius"/>
    </source>
</evidence>
<keyword evidence="1" id="KW-0812">Transmembrane</keyword>
<keyword evidence="1" id="KW-1133">Transmembrane helix</keyword>
<keyword evidence="1" id="KW-0472">Membrane</keyword>
<sequence>MNQQEQLRQAYFQPQYAPPAQNQEYHDVGASGPSIATVVFVVFVVVGLMAAAFWFGFLEPTIKKLQKLLIKDEKATKDNVIEEQTIEEPYTPIIQLTPSDTNEETREEEFDIDKRFVELNDKHGLLEKSYLSGKGLA</sequence>